<evidence type="ECO:0000313" key="7">
    <source>
        <dbReference type="EMBL" id="MDR6336330.1"/>
    </source>
</evidence>
<dbReference type="GeneID" id="95765859"/>
<feature type="transmembrane region" description="Helical" evidence="5">
    <location>
        <begin position="116"/>
        <end position="133"/>
    </location>
</feature>
<proteinExistence type="predicted"/>
<evidence type="ECO:0000256" key="3">
    <source>
        <dbReference type="ARBA" id="ARBA00022989"/>
    </source>
</evidence>
<evidence type="ECO:0000256" key="4">
    <source>
        <dbReference type="ARBA" id="ARBA00023136"/>
    </source>
</evidence>
<keyword evidence="9" id="KW-1185">Reference proteome</keyword>
<evidence type="ECO:0000313" key="9">
    <source>
        <dbReference type="Proteomes" id="UP001245370"/>
    </source>
</evidence>
<reference evidence="7 9" key="2">
    <citation type="submission" date="2023-07" db="EMBL/GenBank/DDBJ databases">
        <title>Genomic Encyclopedia of Type Strains, Phase IV (KMG-IV): sequencing the most valuable type-strain genomes for metagenomic binning, comparative biology and taxonomic classification.</title>
        <authorList>
            <person name="Goeker M."/>
        </authorList>
    </citation>
    <scope>NUCLEOTIDE SEQUENCE [LARGE SCALE GENOMIC DNA]</scope>
    <source>
        <strain evidence="7 9">DSM 338</strain>
    </source>
</reference>
<name>A0A9W6FPU6_XANFL</name>
<dbReference type="GO" id="GO:0016020">
    <property type="term" value="C:membrane"/>
    <property type="evidence" value="ECO:0007669"/>
    <property type="project" value="UniProtKB-SubCell"/>
</dbReference>
<gene>
    <name evidence="7" type="ORF">GGQ86_004829</name>
    <name evidence="6" type="ORF">XFLAVUS301_50870</name>
</gene>
<dbReference type="AlphaFoldDB" id="A0A9W6FPU6"/>
<evidence type="ECO:0000313" key="6">
    <source>
        <dbReference type="EMBL" id="GLI25413.1"/>
    </source>
</evidence>
<keyword evidence="3 5" id="KW-1133">Transmembrane helix</keyword>
<keyword evidence="2 5" id="KW-0812">Transmembrane</keyword>
<organism evidence="6 8">
    <name type="scientific">Xanthobacter flavus</name>
    <dbReference type="NCBI Taxonomy" id="281"/>
    <lineage>
        <taxon>Bacteria</taxon>
        <taxon>Pseudomonadati</taxon>
        <taxon>Pseudomonadota</taxon>
        <taxon>Alphaproteobacteria</taxon>
        <taxon>Hyphomicrobiales</taxon>
        <taxon>Xanthobacteraceae</taxon>
        <taxon>Xanthobacter</taxon>
    </lineage>
</organism>
<dbReference type="RefSeq" id="WP_281810042.1">
    <property type="nucleotide sequence ID" value="NZ_BSDO01000016.1"/>
</dbReference>
<dbReference type="Pfam" id="PF07681">
    <property type="entry name" value="DoxX"/>
    <property type="match status" value="1"/>
</dbReference>
<evidence type="ECO:0000256" key="5">
    <source>
        <dbReference type="SAM" id="Phobius"/>
    </source>
</evidence>
<feature type="transmembrane region" description="Helical" evidence="5">
    <location>
        <begin position="77"/>
        <end position="96"/>
    </location>
</feature>
<sequence length="143" mass="15664">MTPRPIAALLSSPAFGIVARALLTFIFWGAGLDKLFNFGGALALFEFFGVKPALFFVPLAIFVLLGGSAMVIANRMAWLGFGMLAVFTALTIPIAHPFWTMQGEQRLFEFHVVVEHISLIGGLMIGAILCWRLEREARPIARA</sequence>
<feature type="transmembrane region" description="Helical" evidence="5">
    <location>
        <begin position="42"/>
        <end position="65"/>
    </location>
</feature>
<evidence type="ECO:0000256" key="2">
    <source>
        <dbReference type="ARBA" id="ARBA00022692"/>
    </source>
</evidence>
<dbReference type="Proteomes" id="UP001144397">
    <property type="component" value="Unassembled WGS sequence"/>
</dbReference>
<reference evidence="6" key="1">
    <citation type="submission" date="2022-12" db="EMBL/GenBank/DDBJ databases">
        <title>Reference genome sequencing for broad-spectrum identification of bacterial and archaeal isolates by mass spectrometry.</title>
        <authorList>
            <person name="Sekiguchi Y."/>
            <person name="Tourlousse D.M."/>
        </authorList>
    </citation>
    <scope>NUCLEOTIDE SEQUENCE</scope>
    <source>
        <strain evidence="6">301</strain>
    </source>
</reference>
<comment type="caution">
    <text evidence="6">The sequence shown here is derived from an EMBL/GenBank/DDBJ whole genome shotgun (WGS) entry which is preliminary data.</text>
</comment>
<dbReference type="EMBL" id="BSDO01000016">
    <property type="protein sequence ID" value="GLI25413.1"/>
    <property type="molecule type" value="Genomic_DNA"/>
</dbReference>
<accession>A0A9W6FPU6</accession>
<evidence type="ECO:0000256" key="1">
    <source>
        <dbReference type="ARBA" id="ARBA00004141"/>
    </source>
</evidence>
<dbReference type="EMBL" id="JAVDPY010000011">
    <property type="protein sequence ID" value="MDR6336330.1"/>
    <property type="molecule type" value="Genomic_DNA"/>
</dbReference>
<protein>
    <submittedName>
        <fullName evidence="7">Transmembrane protein</fullName>
    </submittedName>
</protein>
<dbReference type="InterPro" id="IPR032808">
    <property type="entry name" value="DoxX"/>
</dbReference>
<feature type="transmembrane region" description="Helical" evidence="5">
    <location>
        <begin position="7"/>
        <end position="30"/>
    </location>
</feature>
<dbReference type="Proteomes" id="UP001245370">
    <property type="component" value="Unassembled WGS sequence"/>
</dbReference>
<keyword evidence="4 5" id="KW-0472">Membrane</keyword>
<evidence type="ECO:0000313" key="8">
    <source>
        <dbReference type="Proteomes" id="UP001144397"/>
    </source>
</evidence>
<comment type="subcellular location">
    <subcellularLocation>
        <location evidence="1">Membrane</location>
        <topology evidence="1">Multi-pass membrane protein</topology>
    </subcellularLocation>
</comment>